<evidence type="ECO:0000259" key="4">
    <source>
        <dbReference type="Pfam" id="PF17853"/>
    </source>
</evidence>
<dbReference type="InterPro" id="IPR025751">
    <property type="entry name" value="RsbRD_N_dom"/>
</dbReference>
<evidence type="ECO:0000259" key="2">
    <source>
        <dbReference type="Pfam" id="PF13556"/>
    </source>
</evidence>
<dbReference type="EMBL" id="JACCAE010000001">
    <property type="protein sequence ID" value="NYF97723.1"/>
    <property type="molecule type" value="Genomic_DNA"/>
</dbReference>
<sequence>MDTSEEHGLLSQLLTSARAERVEPITERLVASIARENFAYDFSGVVPDGDLWRSCHDNVERVLDMLVVAVRPDGSLTSVEDMDLLFDAARATGRRRAKQGLPLDDVLRSYRIGGRLIWEDLVERADPPLDSKSFRDLGVWLWASVDKSSAEVASSYRRVEQQMLHADSQRMAALWEGLLSGRAREQAFAHEAARAMDVPASSALLVLLVHDSTPQDAAGAVDPVVQPLGAGAVWQGRAGGDVIALVTLSAQGDHRPVLDALTGLSGVDGGVSGVCHGLADVDDAFEQARVAAEGLGSGSGIAAYDERLVPALLLSSPQITRRLIAYWLGPLLDLPDAERAELVLTLAAWAEAGGSTSRAALALPCHRNTVLNRLRRISALTGHRLLDTPPPVGLSLALQAHSLDIA</sequence>
<evidence type="ECO:0000313" key="6">
    <source>
        <dbReference type="Proteomes" id="UP000554054"/>
    </source>
</evidence>
<dbReference type="InterPro" id="IPR051448">
    <property type="entry name" value="CdaR-like_regulators"/>
</dbReference>
<dbReference type="RefSeq" id="WP_185990609.1">
    <property type="nucleotide sequence ID" value="NZ_JACCAE010000001.1"/>
</dbReference>
<gene>
    <name evidence="5" type="ORF">BJY20_001115</name>
</gene>
<dbReference type="Pfam" id="PF13556">
    <property type="entry name" value="HTH_30"/>
    <property type="match status" value="1"/>
</dbReference>
<organism evidence="5 6">
    <name type="scientific">Janibacter cremeus</name>
    <dbReference type="NCBI Taxonomy" id="1285192"/>
    <lineage>
        <taxon>Bacteria</taxon>
        <taxon>Bacillati</taxon>
        <taxon>Actinomycetota</taxon>
        <taxon>Actinomycetes</taxon>
        <taxon>Micrococcales</taxon>
        <taxon>Intrasporangiaceae</taxon>
        <taxon>Janibacter</taxon>
    </lineage>
</organism>
<feature type="domain" description="CdaR GGDEF-like" evidence="4">
    <location>
        <begin position="181"/>
        <end position="292"/>
    </location>
</feature>
<evidence type="ECO:0000259" key="3">
    <source>
        <dbReference type="Pfam" id="PF14361"/>
    </source>
</evidence>
<dbReference type="Pfam" id="PF17853">
    <property type="entry name" value="GGDEF_2"/>
    <property type="match status" value="1"/>
</dbReference>
<evidence type="ECO:0000313" key="5">
    <source>
        <dbReference type="EMBL" id="NYF97723.1"/>
    </source>
</evidence>
<dbReference type="InterPro" id="IPR041522">
    <property type="entry name" value="CdaR_GGDEF"/>
</dbReference>
<protein>
    <recommendedName>
        <fullName evidence="7">PucR family transcriptional regulator</fullName>
    </recommendedName>
</protein>
<reference evidence="5 6" key="1">
    <citation type="submission" date="2020-07" db="EMBL/GenBank/DDBJ databases">
        <title>Sequencing the genomes of 1000 actinobacteria strains.</title>
        <authorList>
            <person name="Klenk H.-P."/>
        </authorList>
    </citation>
    <scope>NUCLEOTIDE SEQUENCE [LARGE SCALE GENOMIC DNA]</scope>
    <source>
        <strain evidence="5 6">DSM 26154</strain>
    </source>
</reference>
<dbReference type="AlphaFoldDB" id="A0A852VSR6"/>
<name>A0A852VSR6_9MICO</name>
<comment type="similarity">
    <text evidence="1">Belongs to the CdaR family.</text>
</comment>
<feature type="domain" description="RsbT co-antagonist protein RsbRD N-terminal" evidence="3">
    <location>
        <begin position="25"/>
        <end position="170"/>
    </location>
</feature>
<dbReference type="InterPro" id="IPR042070">
    <property type="entry name" value="PucR_C-HTH_sf"/>
</dbReference>
<dbReference type="PANTHER" id="PTHR33744:SF1">
    <property type="entry name" value="DNA-BINDING TRANSCRIPTIONAL ACTIVATOR ADER"/>
    <property type="match status" value="1"/>
</dbReference>
<dbReference type="Pfam" id="PF14361">
    <property type="entry name" value="RsbRD_N"/>
    <property type="match status" value="1"/>
</dbReference>
<dbReference type="PANTHER" id="PTHR33744">
    <property type="entry name" value="CARBOHYDRATE DIACID REGULATOR"/>
    <property type="match status" value="1"/>
</dbReference>
<feature type="domain" description="PucR C-terminal helix-turn-helix" evidence="2">
    <location>
        <begin position="342"/>
        <end position="400"/>
    </location>
</feature>
<accession>A0A852VSR6</accession>
<dbReference type="Gene3D" id="1.10.10.2840">
    <property type="entry name" value="PucR C-terminal helix-turn-helix domain"/>
    <property type="match status" value="1"/>
</dbReference>
<dbReference type="InterPro" id="IPR025736">
    <property type="entry name" value="PucR_C-HTH_dom"/>
</dbReference>
<evidence type="ECO:0000256" key="1">
    <source>
        <dbReference type="ARBA" id="ARBA00006754"/>
    </source>
</evidence>
<dbReference type="Proteomes" id="UP000554054">
    <property type="component" value="Unassembled WGS sequence"/>
</dbReference>
<comment type="caution">
    <text evidence="5">The sequence shown here is derived from an EMBL/GenBank/DDBJ whole genome shotgun (WGS) entry which is preliminary data.</text>
</comment>
<keyword evidence="6" id="KW-1185">Reference proteome</keyword>
<proteinExistence type="inferred from homology"/>
<evidence type="ECO:0008006" key="7">
    <source>
        <dbReference type="Google" id="ProtNLM"/>
    </source>
</evidence>